<dbReference type="GO" id="GO:0046872">
    <property type="term" value="F:metal ion binding"/>
    <property type="evidence" value="ECO:0007669"/>
    <property type="project" value="UniProtKB-KW"/>
</dbReference>
<evidence type="ECO:0000256" key="2">
    <source>
        <dbReference type="ARBA" id="ARBA00022670"/>
    </source>
</evidence>
<reference evidence="8" key="1">
    <citation type="submission" date="2018-11" db="EMBL/GenBank/DDBJ databases">
        <title>Proposal to divide the Flavobacteriaceae and reorganize its genera based on Amino Acid Identity values calculated from whole genome sequences.</title>
        <authorList>
            <person name="Nicholson A.C."/>
            <person name="Gulvik C.A."/>
            <person name="Whitney A.M."/>
            <person name="Humrighouse B.W."/>
            <person name="Bell M."/>
            <person name="Holmes B."/>
            <person name="Steigerwalt A.G."/>
            <person name="Villarma A."/>
            <person name="Sheth M."/>
            <person name="Batra D."/>
            <person name="Pryor J."/>
            <person name="Bernardet J.-F."/>
            <person name="Hugo C."/>
            <person name="Kampfer P."/>
            <person name="Newman J."/>
            <person name="McQuiston J.R."/>
        </authorList>
    </citation>
    <scope>NUCLEOTIDE SEQUENCE [LARGE SCALE GENOMIC DNA]</scope>
    <source>
        <strain evidence="8">G0229</strain>
    </source>
</reference>
<dbReference type="PANTHER" id="PTHR15910">
    <property type="entry name" value="ARCHAEMETZINCIN"/>
    <property type="match status" value="1"/>
</dbReference>
<evidence type="ECO:0000313" key="7">
    <source>
        <dbReference type="EMBL" id="AZB27341.1"/>
    </source>
</evidence>
<proteinExistence type="predicted"/>
<gene>
    <name evidence="7" type="ORF">EG339_23500</name>
</gene>
<keyword evidence="8" id="KW-1185">Reference proteome</keyword>
<keyword evidence="4" id="KW-0378">Hydrolase</keyword>
<accession>A0A3G6TWY7</accession>
<evidence type="ECO:0000256" key="1">
    <source>
        <dbReference type="ARBA" id="ARBA00001947"/>
    </source>
</evidence>
<dbReference type="Gene3D" id="3.40.390.10">
    <property type="entry name" value="Collagenase (Catalytic Domain)"/>
    <property type="match status" value="1"/>
</dbReference>
<keyword evidence="6" id="KW-0482">Metalloprotease</keyword>
<dbReference type="Proteomes" id="UP000271193">
    <property type="component" value="Chromosome"/>
</dbReference>
<comment type="cofactor">
    <cofactor evidence="1">
        <name>Zn(2+)</name>
        <dbReference type="ChEBI" id="CHEBI:29105"/>
    </cofactor>
</comment>
<dbReference type="EMBL" id="CP033932">
    <property type="protein sequence ID" value="AZB27341.1"/>
    <property type="molecule type" value="Genomic_DNA"/>
</dbReference>
<dbReference type="PANTHER" id="PTHR15910:SF1">
    <property type="entry name" value="ARCHAEMETZINCIN-2"/>
    <property type="match status" value="1"/>
</dbReference>
<keyword evidence="5" id="KW-0862">Zinc</keyword>
<evidence type="ECO:0000256" key="3">
    <source>
        <dbReference type="ARBA" id="ARBA00022723"/>
    </source>
</evidence>
<evidence type="ECO:0000313" key="8">
    <source>
        <dbReference type="Proteomes" id="UP000271193"/>
    </source>
</evidence>
<sequence length="192" mass="21933">MIFSCSEKKIVKEPEQKSAITILVQPFRDIKPEKVEAVAEGIKKVYPNVKVLEAIDFPENAYYKERNRYRADSIIKFLSNKTKEDFITIGLTSKDISVTKGKVKDFGVMGLGYRPGKACVASSFRLNKENLDEQFYKIAIHELGHTQGLSHCPEKMCFMRSAEGKNPTNEETDFCKKCKTFLISKNWKFSSI</sequence>
<evidence type="ECO:0000256" key="5">
    <source>
        <dbReference type="ARBA" id="ARBA00022833"/>
    </source>
</evidence>
<evidence type="ECO:0000256" key="6">
    <source>
        <dbReference type="ARBA" id="ARBA00023049"/>
    </source>
</evidence>
<dbReference type="OrthoDB" id="981600at2"/>
<dbReference type="KEGG" id="cben:EG339_23500"/>
<dbReference type="SUPFAM" id="SSF55486">
    <property type="entry name" value="Metalloproteases ('zincins'), catalytic domain"/>
    <property type="match status" value="1"/>
</dbReference>
<dbReference type="Pfam" id="PF07998">
    <property type="entry name" value="Peptidase_M54"/>
    <property type="match status" value="1"/>
</dbReference>
<dbReference type="CDD" id="cd11375">
    <property type="entry name" value="Peptidase_M54"/>
    <property type="match status" value="1"/>
</dbReference>
<organism evidence="7 8">
    <name type="scientific">Chryseobacterium bernardetii</name>
    <dbReference type="NCBI Taxonomy" id="1241978"/>
    <lineage>
        <taxon>Bacteria</taxon>
        <taxon>Pseudomonadati</taxon>
        <taxon>Bacteroidota</taxon>
        <taxon>Flavobacteriia</taxon>
        <taxon>Flavobacteriales</taxon>
        <taxon>Weeksellaceae</taxon>
        <taxon>Chryseobacterium group</taxon>
        <taxon>Chryseobacterium</taxon>
    </lineage>
</organism>
<dbReference type="InterPro" id="IPR024079">
    <property type="entry name" value="MetalloPept_cat_dom_sf"/>
</dbReference>
<protein>
    <submittedName>
        <fullName evidence="7">Zn-dependent protease</fullName>
    </submittedName>
</protein>
<dbReference type="InterPro" id="IPR012962">
    <property type="entry name" value="Pept_M54_archaemetzincn"/>
</dbReference>
<keyword evidence="2 7" id="KW-0645">Protease</keyword>
<dbReference type="GO" id="GO:0008237">
    <property type="term" value="F:metallopeptidase activity"/>
    <property type="evidence" value="ECO:0007669"/>
    <property type="project" value="UniProtKB-KW"/>
</dbReference>
<dbReference type="GO" id="GO:0006508">
    <property type="term" value="P:proteolysis"/>
    <property type="evidence" value="ECO:0007669"/>
    <property type="project" value="UniProtKB-KW"/>
</dbReference>
<evidence type="ECO:0000256" key="4">
    <source>
        <dbReference type="ARBA" id="ARBA00022801"/>
    </source>
</evidence>
<dbReference type="AlphaFoldDB" id="A0A3G6TWY7"/>
<name>A0A3G6TWY7_9FLAO</name>
<keyword evidence="3" id="KW-0479">Metal-binding</keyword>